<name>A0A7N4UXC0_SARHA</name>
<keyword evidence="3" id="KW-1185">Reference proteome</keyword>
<evidence type="ECO:0000313" key="3">
    <source>
        <dbReference type="Proteomes" id="UP000007648"/>
    </source>
</evidence>
<dbReference type="GeneTree" id="ENSGT01100000263839"/>
<evidence type="ECO:0000256" key="1">
    <source>
        <dbReference type="SAM" id="MobiDB-lite"/>
    </source>
</evidence>
<proteinExistence type="predicted"/>
<feature type="region of interest" description="Disordered" evidence="1">
    <location>
        <begin position="1"/>
        <end position="48"/>
    </location>
</feature>
<accession>A0A7N4UXC0</accession>
<protein>
    <submittedName>
        <fullName evidence="2">Uncharacterized protein</fullName>
    </submittedName>
</protein>
<evidence type="ECO:0000313" key="2">
    <source>
        <dbReference type="Ensembl" id="ENSSHAP00000023314.1"/>
    </source>
</evidence>
<dbReference type="Ensembl" id="ENSSHAT00000024104.1">
    <property type="protein sequence ID" value="ENSSHAP00000023314.1"/>
    <property type="gene ID" value="ENSSHAG00000024191.1"/>
</dbReference>
<dbReference type="AlphaFoldDB" id="A0A7N4UXC0"/>
<reference evidence="2 3" key="1">
    <citation type="journal article" date="2011" name="Proc. Natl. Acad. Sci. U.S.A.">
        <title>Genetic diversity and population structure of the endangered marsupial Sarcophilus harrisii (Tasmanian devil).</title>
        <authorList>
            <person name="Miller W."/>
            <person name="Hayes V.M."/>
            <person name="Ratan A."/>
            <person name="Petersen D.C."/>
            <person name="Wittekindt N.E."/>
            <person name="Miller J."/>
            <person name="Walenz B."/>
            <person name="Knight J."/>
            <person name="Qi J."/>
            <person name="Zhao F."/>
            <person name="Wang Q."/>
            <person name="Bedoya-Reina O.C."/>
            <person name="Katiyar N."/>
            <person name="Tomsho L.P."/>
            <person name="Kasson L.M."/>
            <person name="Hardie R.A."/>
            <person name="Woodbridge P."/>
            <person name="Tindall E.A."/>
            <person name="Bertelsen M.F."/>
            <person name="Dixon D."/>
            <person name="Pyecroft S."/>
            <person name="Helgen K.M."/>
            <person name="Lesk A.M."/>
            <person name="Pringle T.H."/>
            <person name="Patterson N."/>
            <person name="Zhang Y."/>
            <person name="Kreiss A."/>
            <person name="Woods G.M."/>
            <person name="Jones M.E."/>
            <person name="Schuster S.C."/>
        </authorList>
    </citation>
    <scope>NUCLEOTIDE SEQUENCE [LARGE SCALE GENOMIC DNA]</scope>
</reference>
<dbReference type="Proteomes" id="UP000007648">
    <property type="component" value="Unassembled WGS sequence"/>
</dbReference>
<organism evidence="2 3">
    <name type="scientific">Sarcophilus harrisii</name>
    <name type="common">Tasmanian devil</name>
    <name type="synonym">Sarcophilus laniarius</name>
    <dbReference type="NCBI Taxonomy" id="9305"/>
    <lineage>
        <taxon>Eukaryota</taxon>
        <taxon>Metazoa</taxon>
        <taxon>Chordata</taxon>
        <taxon>Craniata</taxon>
        <taxon>Vertebrata</taxon>
        <taxon>Euteleostomi</taxon>
        <taxon>Mammalia</taxon>
        <taxon>Metatheria</taxon>
        <taxon>Dasyuromorphia</taxon>
        <taxon>Dasyuridae</taxon>
        <taxon>Sarcophilus</taxon>
    </lineage>
</organism>
<reference evidence="2" key="3">
    <citation type="submission" date="2025-09" db="UniProtKB">
        <authorList>
            <consortium name="Ensembl"/>
        </authorList>
    </citation>
    <scope>IDENTIFICATION</scope>
</reference>
<sequence length="64" mass="7150">MSVTSLDQEGKEGQGKRVLVQNGLIHQKDAVNDDDSEPHLSCQPNQNLNQNLKPRAIWELGELI</sequence>
<dbReference type="InParanoid" id="A0A7N4UXC0"/>
<reference evidence="2" key="2">
    <citation type="submission" date="2025-08" db="UniProtKB">
        <authorList>
            <consortium name="Ensembl"/>
        </authorList>
    </citation>
    <scope>IDENTIFICATION</scope>
</reference>